<evidence type="ECO:0000256" key="7">
    <source>
        <dbReference type="ARBA" id="ARBA00023224"/>
    </source>
</evidence>
<feature type="domain" description="Methyl-accepting transducer" evidence="11">
    <location>
        <begin position="388"/>
        <end position="624"/>
    </location>
</feature>
<keyword evidence="3" id="KW-0145">Chemotaxis</keyword>
<evidence type="ECO:0000256" key="5">
    <source>
        <dbReference type="ARBA" id="ARBA00022989"/>
    </source>
</evidence>
<dbReference type="Pfam" id="PF00672">
    <property type="entry name" value="HAMP"/>
    <property type="match status" value="1"/>
</dbReference>
<evidence type="ECO:0000256" key="9">
    <source>
        <dbReference type="PROSITE-ProRule" id="PRU00284"/>
    </source>
</evidence>
<evidence type="ECO:0000256" key="10">
    <source>
        <dbReference type="SAM" id="Phobius"/>
    </source>
</evidence>
<organism evidence="13 14">
    <name type="scientific">Tumebacillus avium</name>
    <dbReference type="NCBI Taxonomy" id="1903704"/>
    <lineage>
        <taxon>Bacteria</taxon>
        <taxon>Bacillati</taxon>
        <taxon>Bacillota</taxon>
        <taxon>Bacilli</taxon>
        <taxon>Bacillales</taxon>
        <taxon>Alicyclobacillaceae</taxon>
        <taxon>Tumebacillus</taxon>
    </lineage>
</organism>
<dbReference type="PROSITE" id="PS50885">
    <property type="entry name" value="HAMP"/>
    <property type="match status" value="1"/>
</dbReference>
<feature type="transmembrane region" description="Helical" evidence="10">
    <location>
        <begin position="296"/>
        <end position="315"/>
    </location>
</feature>
<keyword evidence="5 10" id="KW-1133">Transmembrane helix</keyword>
<dbReference type="SUPFAM" id="SSF58104">
    <property type="entry name" value="Methyl-accepting chemotaxis protein (MCP) signaling domain"/>
    <property type="match status" value="1"/>
</dbReference>
<dbReference type="KEGG" id="tum:CBW65_05780"/>
<sequence>MKRGALKLKDLAIRTRLVLYFSLLILLPLAILSLVVNAKMSELLDRQLLQTAEHSVEELQGTLTSFMASQEGSIAMLSTDPVFQHDKTPGELAAINAGLKRYIDTHPDTLVAYMGTADGKFYAYPPQELPKDFDPRKRPWYDAAVQNKENARWTDPYVTAAEQKKELVITLTRAVTDGSGQVVGVMGLDLSLQDLQATVGKIKIGAEGYPIIADSQGNAVVYPDEKRLGSSLFDIPSIKQQYEPGAPPTDTIFYELQGREKVVVYKVLEQTNWRLMGTLYRDEVAGMVAEVQQATLWVGLLCLAGAIAIAVYIAVSISRPLLRLKDSMKRAEAGDLTAFVAGRDLTRDEIGQVGHSYNEMLTGIRSLLAEVTESSLQLAASAQELMASSDQTAQASEHIARSVESITIGSQEQSQRIAETSETIGELSTGVRVITGNVQDVSARAVTSAQQAQDGRAFMDSAVQTMNDVFLAVQNTAGSVATLGDQSQEIGQIVEMITQIAGQTNLLALNAAIEAARAGEAGRGFAVVAGEVRKLAEQTTTAAQQITLRIHEMQTVTETVVEQVEQGVKGMQHGHEVFQQAGRLFTHIIDDVQSITQQVQNVSAATEQMAAGSQQMLSGVDRVVEIAEQFSSQSQEVNAAVEEQTASMEEIHASAEALSEMSEKLQRLVTRFKL</sequence>
<dbReference type="OrthoDB" id="2379189at2"/>
<dbReference type="CDD" id="cd06225">
    <property type="entry name" value="HAMP"/>
    <property type="match status" value="1"/>
</dbReference>
<protein>
    <recommendedName>
        <fullName evidence="15">Chemotaxis protein</fullName>
    </recommendedName>
</protein>
<dbReference type="EMBL" id="CP021434">
    <property type="protein sequence ID" value="ARU60647.1"/>
    <property type="molecule type" value="Genomic_DNA"/>
</dbReference>
<dbReference type="InterPro" id="IPR033479">
    <property type="entry name" value="dCache_1"/>
</dbReference>
<dbReference type="GO" id="GO:0007165">
    <property type="term" value="P:signal transduction"/>
    <property type="evidence" value="ECO:0007669"/>
    <property type="project" value="UniProtKB-KW"/>
</dbReference>
<dbReference type="PROSITE" id="PS50111">
    <property type="entry name" value="CHEMOTAXIS_TRANSDUC_2"/>
    <property type="match status" value="1"/>
</dbReference>
<dbReference type="Proteomes" id="UP000195437">
    <property type="component" value="Chromosome"/>
</dbReference>
<accession>A0A1Y0IJK5</accession>
<dbReference type="GO" id="GO:0005886">
    <property type="term" value="C:plasma membrane"/>
    <property type="evidence" value="ECO:0007669"/>
    <property type="project" value="UniProtKB-SubCell"/>
</dbReference>
<dbReference type="CDD" id="cd12913">
    <property type="entry name" value="PDC1_MCP_like"/>
    <property type="match status" value="1"/>
</dbReference>
<gene>
    <name evidence="13" type="ORF">CBW65_05780</name>
</gene>
<dbReference type="CDD" id="cd12912">
    <property type="entry name" value="PDC2_MCP_like"/>
    <property type="match status" value="1"/>
</dbReference>
<name>A0A1Y0IJK5_9BACL</name>
<keyword evidence="7 9" id="KW-0807">Transducer</keyword>
<dbReference type="Pfam" id="PF00015">
    <property type="entry name" value="MCPsignal"/>
    <property type="match status" value="1"/>
</dbReference>
<evidence type="ECO:0000256" key="8">
    <source>
        <dbReference type="ARBA" id="ARBA00029447"/>
    </source>
</evidence>
<evidence type="ECO:0000259" key="11">
    <source>
        <dbReference type="PROSITE" id="PS50111"/>
    </source>
</evidence>
<comment type="similarity">
    <text evidence="8">Belongs to the methyl-accepting chemotaxis (MCP) protein family.</text>
</comment>
<dbReference type="AlphaFoldDB" id="A0A1Y0IJK5"/>
<dbReference type="PANTHER" id="PTHR32089">
    <property type="entry name" value="METHYL-ACCEPTING CHEMOTAXIS PROTEIN MCPB"/>
    <property type="match status" value="1"/>
</dbReference>
<evidence type="ECO:0000313" key="14">
    <source>
        <dbReference type="Proteomes" id="UP000195437"/>
    </source>
</evidence>
<evidence type="ECO:0000256" key="3">
    <source>
        <dbReference type="ARBA" id="ARBA00022500"/>
    </source>
</evidence>
<evidence type="ECO:0008006" key="15">
    <source>
        <dbReference type="Google" id="ProtNLM"/>
    </source>
</evidence>
<feature type="domain" description="HAMP" evidence="12">
    <location>
        <begin position="315"/>
        <end position="369"/>
    </location>
</feature>
<reference evidence="14" key="1">
    <citation type="submission" date="2017-05" db="EMBL/GenBank/DDBJ databases">
        <authorList>
            <person name="Sung H."/>
        </authorList>
    </citation>
    <scope>NUCLEOTIDE SEQUENCE [LARGE SCALE GENOMIC DNA]</scope>
    <source>
        <strain evidence="14">AR23208</strain>
    </source>
</reference>
<proteinExistence type="inferred from homology"/>
<evidence type="ECO:0000259" key="12">
    <source>
        <dbReference type="PROSITE" id="PS50885"/>
    </source>
</evidence>
<dbReference type="Gene3D" id="1.10.287.950">
    <property type="entry name" value="Methyl-accepting chemotaxis protein"/>
    <property type="match status" value="1"/>
</dbReference>
<dbReference type="RefSeq" id="WP_087456038.1">
    <property type="nucleotide sequence ID" value="NZ_CP021434.1"/>
</dbReference>
<dbReference type="GO" id="GO:0006935">
    <property type="term" value="P:chemotaxis"/>
    <property type="evidence" value="ECO:0007669"/>
    <property type="project" value="UniProtKB-KW"/>
</dbReference>
<dbReference type="Pfam" id="PF02743">
    <property type="entry name" value="dCache_1"/>
    <property type="match status" value="1"/>
</dbReference>
<dbReference type="InterPro" id="IPR004089">
    <property type="entry name" value="MCPsignal_dom"/>
</dbReference>
<comment type="subcellular location">
    <subcellularLocation>
        <location evidence="1">Cell membrane</location>
        <topology evidence="1">Multi-pass membrane protein</topology>
    </subcellularLocation>
</comment>
<evidence type="ECO:0000256" key="4">
    <source>
        <dbReference type="ARBA" id="ARBA00022692"/>
    </source>
</evidence>
<dbReference type="CDD" id="cd11386">
    <property type="entry name" value="MCP_signal"/>
    <property type="match status" value="1"/>
</dbReference>
<evidence type="ECO:0000256" key="6">
    <source>
        <dbReference type="ARBA" id="ARBA00023136"/>
    </source>
</evidence>
<dbReference type="InterPro" id="IPR003660">
    <property type="entry name" value="HAMP_dom"/>
</dbReference>
<dbReference type="SMART" id="SM00283">
    <property type="entry name" value="MA"/>
    <property type="match status" value="1"/>
</dbReference>
<keyword evidence="6 10" id="KW-0472">Membrane</keyword>
<keyword evidence="14" id="KW-1185">Reference proteome</keyword>
<evidence type="ECO:0000256" key="2">
    <source>
        <dbReference type="ARBA" id="ARBA00022475"/>
    </source>
</evidence>
<evidence type="ECO:0000313" key="13">
    <source>
        <dbReference type="EMBL" id="ARU60647.1"/>
    </source>
</evidence>
<dbReference type="PANTHER" id="PTHR32089:SF112">
    <property type="entry name" value="LYSOZYME-LIKE PROTEIN-RELATED"/>
    <property type="match status" value="1"/>
</dbReference>
<evidence type="ECO:0000256" key="1">
    <source>
        <dbReference type="ARBA" id="ARBA00004651"/>
    </source>
</evidence>
<dbReference type="SMART" id="SM00304">
    <property type="entry name" value="HAMP"/>
    <property type="match status" value="2"/>
</dbReference>
<keyword evidence="4 10" id="KW-0812">Transmembrane</keyword>
<keyword evidence="2" id="KW-1003">Cell membrane</keyword>
<dbReference type="Gene3D" id="3.30.450.20">
    <property type="entry name" value="PAS domain"/>
    <property type="match status" value="2"/>
</dbReference>